<dbReference type="PANTHER" id="PTHR47331">
    <property type="entry name" value="PHD-TYPE DOMAIN-CONTAINING PROTEIN"/>
    <property type="match status" value="1"/>
</dbReference>
<proteinExistence type="predicted"/>
<sequence>MHKIWSSWRESLEALNEVRIPRAFTNIPFSKAVRKELHIFSDASAKAIAAVAYLKVTDNKGNDQIGFVMGKAKLAPRPEHSVPRLELCAPLPATELSELIYSEIDLQLQSTTFYTDSKAVLGYIHTETRRFYVYTRYRDCPSLRRELAHFLTCKTSGGECSVLCTTDLLALISLYRPFLLGGFFLTLHRLKVPGAQPLSSLAAPSLAAWHAPSLAAWHAPSLAAWLSFHPLNISSFLDISARAEAAKTRLAFIDKELKIRMELEKLQLEKETAAAVAEAEVLREAADELKERSSCNHSKLDCTPTDPNTRVREYLADQASQAKQEMTGPQPPVNEEIVQGYQYGRFERGDRLLPHRPGSPDRPTQKKPPIISYHSPNSRVEDTEPPNDRYPTNTRDASQSQYTSDLVRYFTRRELITTGLPPFNDRPEDYRAWKRSFQSATRHLGLTYSEEMDLLVKWLGKESGEHARRLRSAHLNHPERGLMRIWARLEECYGAPEMIEDALFKRVDDFSRLSNNDLPRLRELSDLATELLSAREDGNLPGLAYLDTARGLRPFITKLPSSLQDRWLSVGSEYKERHQVTFPPFKTEVSPTVFNTTRRQNKDDNDPTQYCPLHKKFHSLLKCRAFREKPLKERETFIRNNGICFKCCSSTAHIAKFCRMNITCNECNSEEHNTALHPGPPPWPISIRSAAENGVEDNPPIATGVVSQCTQVCGGDLSEKSCSKICLVNVYPADQPDKTVRMYAIIDEQSNRSLVRSDFFDTFKNDGPSFPYSLKTCAGVIQTMGRRASGFQVELRRKNSLPLPSPVECDKIPNDRSPLTSSPYNRKLAERRPSSLRRSLDKKPEMQRHFLSFMEGLFENGHAEAAPPLRKEEECWYLPIFGVYHPKKPGKIRVVFDSSAKHDGVSLNDVLISEPDLNNTRVGVLTRFRKEIVAVTADIEQMFHCFLVKEHRNFLRILWYRDNDPTKGIAEYRMKVHVFGNSPSPAVAIYCPRQAVRKGQPNYDPAVEELVNRNFYILDCLKSLPTVEATVSLLQRTRDILAGSNLRLHKIASNKEGVMTAIPPQDHANNLMDLDLSKDDLPIQRSLGLEWHLKTDTFTFKVPVIQRPFTRRGVLSTLNSLYDLLGFAAPVTIQGKLILRELTHENSEWDSPLRQEMHKIWSSWRESLEALNEVRIPRAFTNIPFSKAVRKELHIFSDASAKAIAAVAYLKVTDNKGNDQIGFVMGKAKLAPRPEHSVPRLELCAPSRQPN</sequence>
<feature type="compositionally biased region" description="Polar residues" evidence="1">
    <location>
        <begin position="390"/>
        <end position="401"/>
    </location>
</feature>
<evidence type="ECO:0000313" key="2">
    <source>
        <dbReference type="EMBL" id="CAE1279281.1"/>
    </source>
</evidence>
<dbReference type="EMBL" id="CAHIKZ030002013">
    <property type="protein sequence ID" value="CAE1279281.1"/>
    <property type="molecule type" value="Genomic_DNA"/>
</dbReference>
<dbReference type="AlphaFoldDB" id="A0A812CXP9"/>
<feature type="region of interest" description="Disordered" evidence="1">
    <location>
        <begin position="804"/>
        <end position="841"/>
    </location>
</feature>
<dbReference type="PANTHER" id="PTHR47331:SF6">
    <property type="entry name" value="DOUBLECORTIN DOMAIN-CONTAINING PROTEIN"/>
    <property type="match status" value="1"/>
</dbReference>
<dbReference type="SUPFAM" id="SSF56672">
    <property type="entry name" value="DNA/RNA polymerases"/>
    <property type="match status" value="1"/>
</dbReference>
<keyword evidence="3" id="KW-1185">Reference proteome</keyword>
<evidence type="ECO:0000256" key="1">
    <source>
        <dbReference type="SAM" id="MobiDB-lite"/>
    </source>
</evidence>
<evidence type="ECO:0000313" key="3">
    <source>
        <dbReference type="Proteomes" id="UP000597762"/>
    </source>
</evidence>
<feature type="compositionally biased region" description="Basic and acidic residues" evidence="1">
    <location>
        <begin position="827"/>
        <end position="841"/>
    </location>
</feature>
<feature type="region of interest" description="Disordered" evidence="1">
    <location>
        <begin position="289"/>
        <end position="310"/>
    </location>
</feature>
<organism evidence="2 3">
    <name type="scientific">Acanthosepion pharaonis</name>
    <name type="common">Pharaoh cuttlefish</name>
    <name type="synonym">Sepia pharaonis</name>
    <dbReference type="NCBI Taxonomy" id="158019"/>
    <lineage>
        <taxon>Eukaryota</taxon>
        <taxon>Metazoa</taxon>
        <taxon>Spiralia</taxon>
        <taxon>Lophotrochozoa</taxon>
        <taxon>Mollusca</taxon>
        <taxon>Cephalopoda</taxon>
        <taxon>Coleoidea</taxon>
        <taxon>Decapodiformes</taxon>
        <taxon>Sepiida</taxon>
        <taxon>Sepiina</taxon>
        <taxon>Sepiidae</taxon>
        <taxon>Acanthosepion</taxon>
    </lineage>
</organism>
<dbReference type="InterPro" id="IPR043502">
    <property type="entry name" value="DNA/RNA_pol_sf"/>
</dbReference>
<protein>
    <submittedName>
        <fullName evidence="2">Uncharacterized protein</fullName>
    </submittedName>
</protein>
<name>A0A812CXP9_ACAPH</name>
<comment type="caution">
    <text evidence="2">The sequence shown here is derived from an EMBL/GenBank/DDBJ whole genome shotgun (WGS) entry which is preliminary data.</text>
</comment>
<reference evidence="2" key="1">
    <citation type="submission" date="2021-01" db="EMBL/GenBank/DDBJ databases">
        <authorList>
            <person name="Li R."/>
            <person name="Bekaert M."/>
        </authorList>
    </citation>
    <scope>NUCLEOTIDE SEQUENCE</scope>
    <source>
        <strain evidence="2">Farmed</strain>
    </source>
</reference>
<dbReference type="Proteomes" id="UP000597762">
    <property type="component" value="Unassembled WGS sequence"/>
</dbReference>
<gene>
    <name evidence="2" type="ORF">SPHA_41697</name>
</gene>
<dbReference type="OrthoDB" id="8065733at2759"/>
<accession>A0A812CXP9</accession>
<feature type="compositionally biased region" description="Basic and acidic residues" evidence="1">
    <location>
        <begin position="289"/>
        <end position="300"/>
    </location>
</feature>
<dbReference type="InterPro" id="IPR008042">
    <property type="entry name" value="Retrotrans_Pao"/>
</dbReference>
<dbReference type="Pfam" id="PF05380">
    <property type="entry name" value="Peptidase_A17"/>
    <property type="match status" value="2"/>
</dbReference>
<feature type="region of interest" description="Disordered" evidence="1">
    <location>
        <begin position="349"/>
        <end position="401"/>
    </location>
</feature>